<name>A0ABP9UJ15_9DEIO</name>
<reference evidence="1 2" key="1">
    <citation type="submission" date="2024-02" db="EMBL/GenBank/DDBJ databases">
        <title>Deinococcus caeni NBRC 101312.</title>
        <authorList>
            <person name="Ichikawa N."/>
            <person name="Katano-Makiyama Y."/>
            <person name="Hidaka K."/>
        </authorList>
    </citation>
    <scope>NUCLEOTIDE SEQUENCE [LARGE SCALE GENOMIC DNA]</scope>
    <source>
        <strain evidence="1 2">NBRC 101312</strain>
    </source>
</reference>
<gene>
    <name evidence="1" type="ORF">Dcae01_03245</name>
</gene>
<evidence type="ECO:0000313" key="2">
    <source>
        <dbReference type="Proteomes" id="UP001423409"/>
    </source>
</evidence>
<dbReference type="Gene3D" id="3.40.1350.10">
    <property type="match status" value="1"/>
</dbReference>
<dbReference type="EMBL" id="BAABQU010000069">
    <property type="protein sequence ID" value="GAA5441705.1"/>
    <property type="molecule type" value="Genomic_DNA"/>
</dbReference>
<protein>
    <submittedName>
        <fullName evidence="1">Uncharacterized protein</fullName>
    </submittedName>
</protein>
<dbReference type="Proteomes" id="UP001423409">
    <property type="component" value="Unassembled WGS sequence"/>
</dbReference>
<comment type="caution">
    <text evidence="1">The sequence shown here is derived from an EMBL/GenBank/DDBJ whole genome shotgun (WGS) entry which is preliminary data.</text>
</comment>
<organism evidence="1 2">
    <name type="scientific">Deinococcus caeni</name>
    <dbReference type="NCBI Taxonomy" id="569127"/>
    <lineage>
        <taxon>Bacteria</taxon>
        <taxon>Thermotogati</taxon>
        <taxon>Deinococcota</taxon>
        <taxon>Deinococci</taxon>
        <taxon>Deinococcales</taxon>
        <taxon>Deinococcaceae</taxon>
        <taxon>Deinococcus</taxon>
    </lineage>
</organism>
<sequence length="186" mass="21199">MAITHQQQSIIIKSHSEGHLDRAIAHLAGVSVSTVRRYRKRLGLPTKCTTTKRGKIGERHTLEVATLRGLKAEMREGHNASFDLYVSDRRVDAKTSMQLANGKWRFRLPTRRRSYYGQYEYTKDYASDCDVVVLVALYPDGRTPDFYMLDSRTLPTSVTIRPGGPYAALKNDWHLLEKEKEDTLAA</sequence>
<keyword evidence="2" id="KW-1185">Reference proteome</keyword>
<dbReference type="InterPro" id="IPR011856">
    <property type="entry name" value="tRNA_endonuc-like_dom_sf"/>
</dbReference>
<evidence type="ECO:0000313" key="1">
    <source>
        <dbReference type="EMBL" id="GAA5441705.1"/>
    </source>
</evidence>
<proteinExistence type="predicted"/>
<accession>A0ABP9UJ15</accession>
<dbReference type="RefSeq" id="WP_345447448.1">
    <property type="nucleotide sequence ID" value="NZ_BAABQU010000069.1"/>
</dbReference>